<comment type="subunit">
    <text evidence="12">Homodimer.</text>
</comment>
<evidence type="ECO:0000313" key="20">
    <source>
        <dbReference type="EMBL" id="RGU39443.1"/>
    </source>
</evidence>
<keyword evidence="7 12" id="KW-0418">Kinase</keyword>
<dbReference type="EC" id="2.7.1.15" evidence="2 12"/>
<comment type="caution">
    <text evidence="12">Lacks conserved residue(s) required for the propagation of feature annotation.</text>
</comment>
<dbReference type="EMBL" id="WCUG01000001">
    <property type="protein sequence ID" value="KAB4173685.1"/>
    <property type="molecule type" value="Genomic_DNA"/>
</dbReference>
<feature type="binding site" evidence="12">
    <location>
        <begin position="218"/>
        <end position="223"/>
    </location>
    <ligand>
        <name>ATP</name>
        <dbReference type="ChEBI" id="CHEBI:30616"/>
    </ligand>
</feature>
<comment type="function">
    <text evidence="12">Catalyzes the phosphorylation of ribose at O-5 in a reaction requiring ATP and magnesium. The resulting D-ribose-5-phosphate can then be used either for sythesis of nucleotides, histidine, and tryptophan, or as a component of the pentose phosphate pathway.</text>
</comment>
<organism evidence="15 21">
    <name type="scientific">Bacteroides uniformis</name>
    <dbReference type="NCBI Taxonomy" id="820"/>
    <lineage>
        <taxon>Bacteria</taxon>
        <taxon>Pseudomonadati</taxon>
        <taxon>Bacteroidota</taxon>
        <taxon>Bacteroidia</taxon>
        <taxon>Bacteroidales</taxon>
        <taxon>Bacteroidaceae</taxon>
        <taxon>Bacteroides</taxon>
    </lineage>
</organism>
<comment type="catalytic activity">
    <reaction evidence="12">
        <text>D-ribose + ATP = D-ribose 5-phosphate + ADP + H(+)</text>
        <dbReference type="Rhea" id="RHEA:13697"/>
        <dbReference type="ChEBI" id="CHEBI:15378"/>
        <dbReference type="ChEBI" id="CHEBI:30616"/>
        <dbReference type="ChEBI" id="CHEBI:47013"/>
        <dbReference type="ChEBI" id="CHEBI:78346"/>
        <dbReference type="ChEBI" id="CHEBI:456216"/>
        <dbReference type="EC" id="2.7.1.15"/>
    </reaction>
</comment>
<dbReference type="Proteomes" id="UP000433928">
    <property type="component" value="Unassembled WGS sequence"/>
</dbReference>
<accession>A0A174Q6W3</accession>
<evidence type="ECO:0000256" key="9">
    <source>
        <dbReference type="ARBA" id="ARBA00022842"/>
    </source>
</evidence>
<evidence type="ECO:0000313" key="15">
    <source>
        <dbReference type="EMBL" id="CUQ19396.1"/>
    </source>
</evidence>
<dbReference type="GO" id="GO:0019303">
    <property type="term" value="P:D-ribose catabolic process"/>
    <property type="evidence" value="ECO:0007669"/>
    <property type="project" value="UniProtKB-UniRule"/>
</dbReference>
<dbReference type="Proteomes" id="UP001213309">
    <property type="component" value="Unassembled WGS sequence"/>
</dbReference>
<feature type="binding site" evidence="12">
    <location>
        <position position="250"/>
    </location>
    <ligand>
        <name>substrate</name>
    </ligand>
</feature>
<dbReference type="EMBL" id="JAQNSG010000004">
    <property type="protein sequence ID" value="MDC1879508.1"/>
    <property type="molecule type" value="Genomic_DNA"/>
</dbReference>
<keyword evidence="8 12" id="KW-0067">ATP-binding</keyword>
<dbReference type="CDD" id="cd01174">
    <property type="entry name" value="ribokinase"/>
    <property type="match status" value="1"/>
</dbReference>
<reference evidence="17" key="5">
    <citation type="submission" date="2022-10" db="EMBL/GenBank/DDBJ databases">
        <title>Human gut microbiome strain richness.</title>
        <authorList>
            <person name="Chen-Liaw A."/>
        </authorList>
    </citation>
    <scope>NUCLEOTIDE SEQUENCE</scope>
    <source>
        <strain evidence="17">1001713st2_A4_1001713B170214_170313</strain>
    </source>
</reference>
<dbReference type="InterPro" id="IPR002139">
    <property type="entry name" value="Ribo/fructo_kinase"/>
</dbReference>
<reference evidence="16 26" key="3">
    <citation type="journal article" date="2019" name="Nat. Med.">
        <title>A library of human gut bacterial isolates paired with longitudinal multiomics data enables mechanistic microbiome research.</title>
        <authorList>
            <person name="Poyet M."/>
            <person name="Groussin M."/>
            <person name="Gibbons S.M."/>
            <person name="Avila-Pacheco J."/>
            <person name="Jiang X."/>
            <person name="Kearney S.M."/>
            <person name="Perrotta A.R."/>
            <person name="Berdy B."/>
            <person name="Zhao S."/>
            <person name="Lieberman T.D."/>
            <person name="Swanson P.K."/>
            <person name="Smith M."/>
            <person name="Roesemann S."/>
            <person name="Alexander J.E."/>
            <person name="Rich S.A."/>
            <person name="Livny J."/>
            <person name="Vlamakis H."/>
            <person name="Clish C."/>
            <person name="Bullock K."/>
            <person name="Deik A."/>
            <person name="Scott J."/>
            <person name="Pierce K.A."/>
            <person name="Xavier R.J."/>
            <person name="Alm E.J."/>
        </authorList>
    </citation>
    <scope>NUCLEOTIDE SEQUENCE [LARGE SCALE GENOMIC DNA]</scope>
    <source>
        <strain evidence="16 26">BIOML-A27</strain>
    </source>
</reference>
<feature type="binding site" evidence="12">
    <location>
        <begin position="249"/>
        <end position="250"/>
    </location>
    <ligand>
        <name>ATP</name>
        <dbReference type="ChEBI" id="CHEBI:30616"/>
    </ligand>
</feature>
<dbReference type="PANTHER" id="PTHR10584:SF166">
    <property type="entry name" value="RIBOKINASE"/>
    <property type="match status" value="1"/>
</dbReference>
<keyword evidence="12" id="KW-0963">Cytoplasm</keyword>
<feature type="binding site" evidence="12">
    <location>
        <begin position="10"/>
        <end position="12"/>
    </location>
    <ligand>
        <name>substrate</name>
    </ligand>
</feature>
<keyword evidence="5 12" id="KW-0479">Metal-binding</keyword>
<feature type="binding site" evidence="12">
    <location>
        <position position="244"/>
    </location>
    <ligand>
        <name>K(+)</name>
        <dbReference type="ChEBI" id="CHEBI:29103"/>
    </ligand>
</feature>
<feature type="binding site" evidence="12">
    <location>
        <position position="139"/>
    </location>
    <ligand>
        <name>substrate</name>
    </ligand>
</feature>
<dbReference type="GeneID" id="99750384"/>
<name>A0A174Q6W3_BACUN</name>
<evidence type="ECO:0000313" key="22">
    <source>
        <dbReference type="Proteomes" id="UP000260795"/>
    </source>
</evidence>
<keyword evidence="4 12" id="KW-0808">Transferase</keyword>
<dbReference type="GO" id="GO:0046872">
    <property type="term" value="F:metal ion binding"/>
    <property type="evidence" value="ECO:0007669"/>
    <property type="project" value="UniProtKB-KW"/>
</dbReference>
<dbReference type="Proteomes" id="UP000284022">
    <property type="component" value="Unassembled WGS sequence"/>
</dbReference>
<dbReference type="Proteomes" id="UP000095766">
    <property type="component" value="Unassembled WGS sequence"/>
</dbReference>
<evidence type="ECO:0000256" key="12">
    <source>
        <dbReference type="HAMAP-Rule" id="MF_01987"/>
    </source>
</evidence>
<dbReference type="InterPro" id="IPR002173">
    <property type="entry name" value="Carboh/pur_kinase_PfkB_CS"/>
</dbReference>
<dbReference type="InterPro" id="IPR011877">
    <property type="entry name" value="Ribokinase"/>
</dbReference>
<dbReference type="Proteomes" id="UP000260795">
    <property type="component" value="Unassembled WGS sequence"/>
</dbReference>
<evidence type="ECO:0000313" key="26">
    <source>
        <dbReference type="Proteomes" id="UP000433928"/>
    </source>
</evidence>
<evidence type="ECO:0000313" key="19">
    <source>
        <dbReference type="EMBL" id="RGS55930.1"/>
    </source>
</evidence>
<feature type="binding site" evidence="12">
    <location>
        <position position="280"/>
    </location>
    <ligand>
        <name>K(+)</name>
        <dbReference type="ChEBI" id="CHEBI:29103"/>
    </ligand>
</feature>
<evidence type="ECO:0000256" key="7">
    <source>
        <dbReference type="ARBA" id="ARBA00022777"/>
    </source>
</evidence>
<dbReference type="EMBL" id="QSRK01000008">
    <property type="protein sequence ID" value="RGL15322.1"/>
    <property type="molecule type" value="Genomic_DNA"/>
</dbReference>
<evidence type="ECO:0000256" key="8">
    <source>
        <dbReference type="ARBA" id="ARBA00022840"/>
    </source>
</evidence>
<evidence type="ECO:0000256" key="6">
    <source>
        <dbReference type="ARBA" id="ARBA00022741"/>
    </source>
</evidence>
<evidence type="ECO:0000256" key="3">
    <source>
        <dbReference type="ARBA" id="ARBA00016943"/>
    </source>
</evidence>
<dbReference type="EMBL" id="CZAO01000019">
    <property type="protein sequence ID" value="CUQ19396.1"/>
    <property type="molecule type" value="Genomic_DNA"/>
</dbReference>
<dbReference type="RefSeq" id="WP_005826121.1">
    <property type="nucleotide sequence ID" value="NZ_AP019724.1"/>
</dbReference>
<evidence type="ECO:0000313" key="17">
    <source>
        <dbReference type="EMBL" id="MDC1879508.1"/>
    </source>
</evidence>
<reference evidence="14 25" key="4">
    <citation type="submission" date="2019-06" db="EMBL/GenBank/DDBJ databases">
        <title>Complete genome sequence of Bacteroides uniformis NBRC 113350.</title>
        <authorList>
            <person name="Miura T."/>
            <person name="Furukawa M."/>
            <person name="Shimamura M."/>
            <person name="Ohyama Y."/>
            <person name="Yamazoe A."/>
            <person name="Kawasaki H."/>
        </authorList>
    </citation>
    <scope>NUCLEOTIDE SEQUENCE [LARGE SCALE GENOMIC DNA]</scope>
    <source>
        <strain evidence="14 25">NBRC 113350</strain>
    </source>
</reference>
<keyword evidence="11 12" id="KW-0119">Carbohydrate metabolism</keyword>
<proteinExistence type="inferred from homology"/>
<reference evidence="22 23" key="2">
    <citation type="submission" date="2018-08" db="EMBL/GenBank/DDBJ databases">
        <title>A genome reference for cultivated species of the human gut microbiota.</title>
        <authorList>
            <person name="Zou Y."/>
            <person name="Xue W."/>
            <person name="Luo G."/>
        </authorList>
    </citation>
    <scope>NUCLEOTIDE SEQUENCE [LARGE SCALE GENOMIC DNA]</scope>
    <source>
        <strain evidence="20 23">AF17-20</strain>
        <strain evidence="19 24">AF21-53</strain>
        <strain evidence="18 22">TF08-13</strain>
    </source>
</reference>
<feature type="binding site" evidence="12">
    <location>
        <begin position="38"/>
        <end position="42"/>
    </location>
    <ligand>
        <name>substrate</name>
    </ligand>
</feature>
<dbReference type="EMBL" id="QRVP01000004">
    <property type="protein sequence ID" value="RGS55930.1"/>
    <property type="molecule type" value="Genomic_DNA"/>
</dbReference>
<comment type="activity regulation">
    <text evidence="12">Activated by a monovalent cation that binds near, but not in, the active site. The most likely occupant of the site in vivo is potassium. Ion binding induces a conformational change that may alter substrate affinity.</text>
</comment>
<evidence type="ECO:0000256" key="2">
    <source>
        <dbReference type="ARBA" id="ARBA00012035"/>
    </source>
</evidence>
<comment type="cofactor">
    <cofactor evidence="12">
        <name>Mg(2+)</name>
        <dbReference type="ChEBI" id="CHEBI:18420"/>
    </cofactor>
    <text evidence="12">Requires a divalent cation, most likely magnesium in vivo, as an electrophilic catalyst to aid phosphoryl group transfer. It is the chelate of the metal and the nucleotide that is the actual substrate.</text>
</comment>
<protein>
    <recommendedName>
        <fullName evidence="3 12">Ribokinase</fullName>
        <shortName evidence="12">RK</shortName>
        <ecNumber evidence="2 12">2.7.1.15</ecNumber>
    </recommendedName>
</protein>
<dbReference type="PRINTS" id="PR00990">
    <property type="entry name" value="RIBOKINASE"/>
</dbReference>
<dbReference type="Gene3D" id="3.40.1190.20">
    <property type="match status" value="1"/>
</dbReference>
<feature type="binding site" evidence="12">
    <location>
        <position position="283"/>
    </location>
    <ligand>
        <name>K(+)</name>
        <dbReference type="ChEBI" id="CHEBI:29103"/>
    </ligand>
</feature>
<dbReference type="Pfam" id="PF00294">
    <property type="entry name" value="PfkB"/>
    <property type="match status" value="1"/>
</dbReference>
<evidence type="ECO:0000256" key="4">
    <source>
        <dbReference type="ARBA" id="ARBA00022679"/>
    </source>
</evidence>
<evidence type="ECO:0000256" key="1">
    <source>
        <dbReference type="ARBA" id="ARBA00005380"/>
    </source>
</evidence>
<dbReference type="EMBL" id="QRXV01000009">
    <property type="protein sequence ID" value="RGU39443.1"/>
    <property type="molecule type" value="Genomic_DNA"/>
</dbReference>
<dbReference type="InterPro" id="IPR011611">
    <property type="entry name" value="PfkB_dom"/>
</dbReference>
<evidence type="ECO:0000256" key="5">
    <source>
        <dbReference type="ARBA" id="ARBA00022723"/>
    </source>
</evidence>
<feature type="binding site" evidence="12">
    <location>
        <position position="289"/>
    </location>
    <ligand>
        <name>K(+)</name>
        <dbReference type="ChEBI" id="CHEBI:29103"/>
    </ligand>
</feature>
<dbReference type="HAMAP" id="MF_01987">
    <property type="entry name" value="Ribokinase"/>
    <property type="match status" value="1"/>
</dbReference>
<comment type="similarity">
    <text evidence="1">Belongs to the carbohydrate kinase pfkB family.</text>
</comment>
<feature type="domain" description="Carbohydrate kinase PfkB" evidence="13">
    <location>
        <begin position="2"/>
        <end position="292"/>
    </location>
</feature>
<dbReference type="Proteomes" id="UP000320533">
    <property type="component" value="Chromosome"/>
</dbReference>
<sequence>MKIVVIGSSNIDMVAQVSHLPAPGETVGDACFMQLLGGKGANQAVAAARLGASVTFITSLGNDMYADILKKQFEKEGIITDYIVDDECHPTGTALIFVADSGENCIAVAPGANYSLLPDAVIRFEKVIDEADMIVMQAEIPYETVKKVALLANERGKKVLLNPAPACPIDRELMNSVDLLVVNEVEASFISDMSYTGDNLDEIATALMESGARNVIITLGSCGVYMKNKKETVRISGYKVNAVDTTAAGDTFCGALAVACSQRGLDREALEFANVAAAIAVTRMGAQPSIPTLEEVGRFRLEREISLSFNL</sequence>
<comment type="pathway">
    <text evidence="12">Carbohydrate metabolism; D-ribose degradation; D-ribose 5-phosphate from beta-D-ribopyranose: step 2/2.</text>
</comment>
<dbReference type="Proteomes" id="UP000285283">
    <property type="component" value="Unassembled WGS sequence"/>
</dbReference>
<comment type="similarity">
    <text evidence="12">Belongs to the carbohydrate kinase PfkB family. Ribokinase subfamily.</text>
</comment>
<dbReference type="GO" id="GO:0005524">
    <property type="term" value="F:ATP binding"/>
    <property type="evidence" value="ECO:0007669"/>
    <property type="project" value="UniProtKB-UniRule"/>
</dbReference>
<evidence type="ECO:0000313" key="24">
    <source>
        <dbReference type="Proteomes" id="UP000285283"/>
    </source>
</evidence>
<dbReference type="PROSITE" id="PS00584">
    <property type="entry name" value="PFKB_KINASES_2"/>
    <property type="match status" value="1"/>
</dbReference>
<keyword evidence="6 12" id="KW-0547">Nucleotide-binding</keyword>
<evidence type="ECO:0000256" key="11">
    <source>
        <dbReference type="ARBA" id="ARBA00023277"/>
    </source>
</evidence>
<dbReference type="UniPathway" id="UPA00916">
    <property type="reaction ID" value="UER00889"/>
</dbReference>
<feature type="binding site" evidence="12">
    <location>
        <position position="246"/>
    </location>
    <ligand>
        <name>K(+)</name>
        <dbReference type="ChEBI" id="CHEBI:29103"/>
    </ligand>
</feature>
<dbReference type="GO" id="GO:0004747">
    <property type="term" value="F:ribokinase activity"/>
    <property type="evidence" value="ECO:0007669"/>
    <property type="project" value="UniProtKB-UniRule"/>
</dbReference>
<dbReference type="EMBL" id="AP019724">
    <property type="protein sequence ID" value="BBK86533.1"/>
    <property type="molecule type" value="Genomic_DNA"/>
</dbReference>
<keyword evidence="9 12" id="KW-0460">Magnesium</keyword>
<evidence type="ECO:0000313" key="25">
    <source>
        <dbReference type="Proteomes" id="UP000320533"/>
    </source>
</evidence>
<dbReference type="NCBIfam" id="TIGR02152">
    <property type="entry name" value="D_ribokin_bact"/>
    <property type="match status" value="1"/>
</dbReference>
<comment type="subcellular location">
    <subcellularLocation>
        <location evidence="12">Cytoplasm</location>
    </subcellularLocation>
</comment>
<evidence type="ECO:0000313" key="21">
    <source>
        <dbReference type="Proteomes" id="UP000095766"/>
    </source>
</evidence>
<dbReference type="KEGG" id="bun:Bun01g_09030"/>
<reference evidence="15 21" key="1">
    <citation type="submission" date="2015-09" db="EMBL/GenBank/DDBJ databases">
        <authorList>
            <consortium name="Pathogen Informatics"/>
        </authorList>
    </citation>
    <scope>NUCLEOTIDE SEQUENCE [LARGE SCALE GENOMIC DNA]</scope>
    <source>
        <strain evidence="15 21">2789STDY5834898</strain>
    </source>
</reference>
<dbReference type="SUPFAM" id="SSF53613">
    <property type="entry name" value="Ribokinase-like"/>
    <property type="match status" value="1"/>
</dbReference>
<feature type="active site" description="Proton acceptor" evidence="12">
    <location>
        <position position="250"/>
    </location>
</feature>
<gene>
    <name evidence="15" type="primary">rbsK_2</name>
    <name evidence="12 16" type="synonym">rbsK</name>
    <name evidence="14" type="ORF">Bun01g_09030</name>
    <name evidence="20" type="ORF">DWW83_10495</name>
    <name evidence="19" type="ORF">DWX87_06765</name>
    <name evidence="18" type="ORF">DXC80_07140</name>
    <name evidence="15" type="ORF">ERS852510_03477</name>
    <name evidence="16" type="ORF">GAQ59_00860</name>
    <name evidence="17" type="ORF">POZ24_05635</name>
</gene>
<evidence type="ECO:0000313" key="16">
    <source>
        <dbReference type="EMBL" id="KAB4173685.1"/>
    </source>
</evidence>
<keyword evidence="10 12" id="KW-0630">Potassium</keyword>
<dbReference type="InterPro" id="IPR029056">
    <property type="entry name" value="Ribokinase-like"/>
</dbReference>
<evidence type="ECO:0000259" key="13">
    <source>
        <dbReference type="Pfam" id="PF00294"/>
    </source>
</evidence>
<evidence type="ECO:0000256" key="10">
    <source>
        <dbReference type="ARBA" id="ARBA00022958"/>
    </source>
</evidence>
<evidence type="ECO:0000313" key="23">
    <source>
        <dbReference type="Proteomes" id="UP000284022"/>
    </source>
</evidence>
<feature type="binding site" evidence="12">
    <location>
        <position position="183"/>
    </location>
    <ligand>
        <name>ATP</name>
        <dbReference type="ChEBI" id="CHEBI:30616"/>
    </ligand>
</feature>
<evidence type="ECO:0000313" key="18">
    <source>
        <dbReference type="EMBL" id="RGL15322.1"/>
    </source>
</evidence>
<dbReference type="AlphaFoldDB" id="A0A174Q6W3"/>
<dbReference type="GO" id="GO:0005829">
    <property type="term" value="C:cytosol"/>
    <property type="evidence" value="ECO:0007669"/>
    <property type="project" value="TreeGrafter"/>
</dbReference>
<feature type="binding site" evidence="12">
    <location>
        <position position="274"/>
    </location>
    <ligand>
        <name>ATP</name>
        <dbReference type="ChEBI" id="CHEBI:30616"/>
    </ligand>
</feature>
<feature type="binding site" evidence="12">
    <location>
        <position position="285"/>
    </location>
    <ligand>
        <name>K(+)</name>
        <dbReference type="ChEBI" id="CHEBI:29103"/>
    </ligand>
</feature>
<dbReference type="PANTHER" id="PTHR10584">
    <property type="entry name" value="SUGAR KINASE"/>
    <property type="match status" value="1"/>
</dbReference>
<evidence type="ECO:0000313" key="14">
    <source>
        <dbReference type="EMBL" id="BBK86533.1"/>
    </source>
</evidence>